<dbReference type="AlphaFoldDB" id="A0A8J5N0R7"/>
<accession>A0A8J5N0R7</accession>
<reference evidence="1" key="1">
    <citation type="journal article" date="2021" name="Sci. Adv.">
        <title>The American lobster genome reveals insights on longevity, neural, and immune adaptations.</title>
        <authorList>
            <person name="Polinski J.M."/>
            <person name="Zimin A.V."/>
            <person name="Clark K.F."/>
            <person name="Kohn A.B."/>
            <person name="Sadowski N."/>
            <person name="Timp W."/>
            <person name="Ptitsyn A."/>
            <person name="Khanna P."/>
            <person name="Romanova D.Y."/>
            <person name="Williams P."/>
            <person name="Greenwood S.J."/>
            <person name="Moroz L.L."/>
            <person name="Walt D.R."/>
            <person name="Bodnar A.G."/>
        </authorList>
    </citation>
    <scope>NUCLEOTIDE SEQUENCE</scope>
    <source>
        <strain evidence="1">GMGI-L3</strain>
    </source>
</reference>
<gene>
    <name evidence="1" type="ORF">Hamer_G016179</name>
</gene>
<evidence type="ECO:0000313" key="2">
    <source>
        <dbReference type="Proteomes" id="UP000747542"/>
    </source>
</evidence>
<dbReference type="EMBL" id="JAHLQT010014436">
    <property type="protein sequence ID" value="KAG7170362.1"/>
    <property type="molecule type" value="Genomic_DNA"/>
</dbReference>
<dbReference type="Proteomes" id="UP000747542">
    <property type="component" value="Unassembled WGS sequence"/>
</dbReference>
<feature type="non-terminal residue" evidence="1">
    <location>
        <position position="109"/>
    </location>
</feature>
<comment type="caution">
    <text evidence="1">The sequence shown here is derived from an EMBL/GenBank/DDBJ whole genome shotgun (WGS) entry which is preliminary data.</text>
</comment>
<organism evidence="1 2">
    <name type="scientific">Homarus americanus</name>
    <name type="common">American lobster</name>
    <dbReference type="NCBI Taxonomy" id="6706"/>
    <lineage>
        <taxon>Eukaryota</taxon>
        <taxon>Metazoa</taxon>
        <taxon>Ecdysozoa</taxon>
        <taxon>Arthropoda</taxon>
        <taxon>Crustacea</taxon>
        <taxon>Multicrustacea</taxon>
        <taxon>Malacostraca</taxon>
        <taxon>Eumalacostraca</taxon>
        <taxon>Eucarida</taxon>
        <taxon>Decapoda</taxon>
        <taxon>Pleocyemata</taxon>
        <taxon>Astacidea</taxon>
        <taxon>Nephropoidea</taxon>
        <taxon>Nephropidae</taxon>
        <taxon>Homarus</taxon>
    </lineage>
</organism>
<protein>
    <submittedName>
        <fullName evidence="1">KxDL motif-containing protein</fullName>
    </submittedName>
</protein>
<sequence length="109" mass="12479">MAASSPDSDLGSIDCFQNYTAPEVFVQGLAGQINQQDVEAIVRAQKQMLHELHYHDPGYITHQMTEATLPPPTPDDLGLHYHLHQMTEDDWLHYHHQHQMTGYITTNTR</sequence>
<proteinExistence type="predicted"/>
<evidence type="ECO:0000313" key="1">
    <source>
        <dbReference type="EMBL" id="KAG7170362.1"/>
    </source>
</evidence>
<name>A0A8J5N0R7_HOMAM</name>
<keyword evidence="2" id="KW-1185">Reference proteome</keyword>